<protein>
    <submittedName>
        <fullName evidence="1">Uncharacterized protein</fullName>
    </submittedName>
</protein>
<proteinExistence type="predicted"/>
<dbReference type="AlphaFoldDB" id="A0AAD5VMX4"/>
<reference evidence="1" key="1">
    <citation type="submission" date="2022-07" db="EMBL/GenBank/DDBJ databases">
        <title>Genome Sequence of Leucocoprinus birnbaumii.</title>
        <authorList>
            <person name="Buettner E."/>
        </authorList>
    </citation>
    <scope>NUCLEOTIDE SEQUENCE</scope>
    <source>
        <strain evidence="1">VT141</strain>
    </source>
</reference>
<name>A0AAD5VMX4_9AGAR</name>
<evidence type="ECO:0000313" key="2">
    <source>
        <dbReference type="Proteomes" id="UP001213000"/>
    </source>
</evidence>
<dbReference type="Proteomes" id="UP001213000">
    <property type="component" value="Unassembled WGS sequence"/>
</dbReference>
<gene>
    <name evidence="1" type="ORF">NP233_g8096</name>
</gene>
<sequence>MIVGFSDGNIQQLRTFTHVSPHFHFPASNLLHKKVTLGPPSKREPCHMARTSTELYGVICGRPEIRQYIEDTTSTDHGPLYTWLDKSAAHWLEFDETLQKIFPLLPILHRLAITGSESGKLGYNRLSYNKFSPSLHRAFDTLYPRLTSLKLVHVTDIPIDILCDLPPTLTEFILHEPSWDFSGLSRFYKVRQKACQLAGTGISHLQEVHLDLTKSTDHSCSWELLEYTRKTLRHLEFTPSDSVITGTAREDIQFDEFERLESVSVTLPVVLYHEPEMFDHMADN</sequence>
<evidence type="ECO:0000313" key="1">
    <source>
        <dbReference type="EMBL" id="KAJ3564747.1"/>
    </source>
</evidence>
<comment type="caution">
    <text evidence="1">The sequence shown here is derived from an EMBL/GenBank/DDBJ whole genome shotgun (WGS) entry which is preliminary data.</text>
</comment>
<keyword evidence="2" id="KW-1185">Reference proteome</keyword>
<accession>A0AAD5VMX4</accession>
<organism evidence="1 2">
    <name type="scientific">Leucocoprinus birnbaumii</name>
    <dbReference type="NCBI Taxonomy" id="56174"/>
    <lineage>
        <taxon>Eukaryota</taxon>
        <taxon>Fungi</taxon>
        <taxon>Dikarya</taxon>
        <taxon>Basidiomycota</taxon>
        <taxon>Agaricomycotina</taxon>
        <taxon>Agaricomycetes</taxon>
        <taxon>Agaricomycetidae</taxon>
        <taxon>Agaricales</taxon>
        <taxon>Agaricineae</taxon>
        <taxon>Agaricaceae</taxon>
        <taxon>Leucocoprinus</taxon>
    </lineage>
</organism>
<dbReference type="EMBL" id="JANIEX010000634">
    <property type="protein sequence ID" value="KAJ3564747.1"/>
    <property type="molecule type" value="Genomic_DNA"/>
</dbReference>